<dbReference type="PIRSF" id="PIRSF008502">
    <property type="entry name" value="UCP008502"/>
    <property type="match status" value="1"/>
</dbReference>
<reference evidence="2" key="1">
    <citation type="submission" date="2018-04" db="EMBL/GenBank/DDBJ databases">
        <authorList>
            <person name="Liu S."/>
            <person name="Wang Z."/>
            <person name="Li J."/>
        </authorList>
    </citation>
    <scope>NUCLEOTIDE SEQUENCE [LARGE SCALE GENOMIC DNA]</scope>
    <source>
        <strain evidence="2">S1194</strain>
    </source>
</reference>
<dbReference type="AlphaFoldDB" id="A0A2U1T328"/>
<evidence type="ECO:0000313" key="2">
    <source>
        <dbReference type="Proteomes" id="UP000244978"/>
    </source>
</evidence>
<dbReference type="SUPFAM" id="SSF160379">
    <property type="entry name" value="SP0830-like"/>
    <property type="match status" value="1"/>
</dbReference>
<name>A0A2U1T328_9MICO</name>
<proteinExistence type="predicted"/>
<dbReference type="PANTHER" id="PTHR36439:SF1">
    <property type="entry name" value="DUF1697 DOMAIN-CONTAINING PROTEIN"/>
    <property type="match status" value="1"/>
</dbReference>
<sequence length="175" mass="19267">MHKRAILLRAVNVGGTAKLPMAELRDIAAELGASHIGTYIASGNLVAVVPGEPGRFDRLLEREIEQRYGFFREAISRSHSDLREALDAYPFEVVEKRFSYVVFLSVEPTAQAVESARELPTGADVWQVRGRDLYVQYANGAGKEQVSLVALLRRLGVAGTGRNLATVSKLRDLTQ</sequence>
<dbReference type="Pfam" id="PF08002">
    <property type="entry name" value="DUF1697"/>
    <property type="match status" value="1"/>
</dbReference>
<organism evidence="1 2">
    <name type="scientific">Homoserinimonas hongtaonis</name>
    <dbReference type="NCBI Taxonomy" id="2079791"/>
    <lineage>
        <taxon>Bacteria</taxon>
        <taxon>Bacillati</taxon>
        <taxon>Actinomycetota</taxon>
        <taxon>Actinomycetes</taxon>
        <taxon>Micrococcales</taxon>
        <taxon>Microbacteriaceae</taxon>
        <taxon>Homoserinimonas</taxon>
    </lineage>
</organism>
<evidence type="ECO:0000313" key="1">
    <source>
        <dbReference type="EMBL" id="PWB98267.1"/>
    </source>
</evidence>
<keyword evidence="2" id="KW-1185">Reference proteome</keyword>
<gene>
    <name evidence="1" type="ORF">DF220_10835</name>
</gene>
<dbReference type="KEGG" id="salc:C2138_02025"/>
<protein>
    <submittedName>
        <fullName evidence="1">DUF1697 domain-containing protein</fullName>
    </submittedName>
</protein>
<dbReference type="InterPro" id="IPR012545">
    <property type="entry name" value="DUF1697"/>
</dbReference>
<dbReference type="OrthoDB" id="9806494at2"/>
<dbReference type="Gene3D" id="3.30.70.1280">
    <property type="entry name" value="SP0830-like domains"/>
    <property type="match status" value="1"/>
</dbReference>
<dbReference type="EMBL" id="QEEX01000001">
    <property type="protein sequence ID" value="PWB98267.1"/>
    <property type="molecule type" value="Genomic_DNA"/>
</dbReference>
<accession>A0A2U1T328</accession>
<dbReference type="Proteomes" id="UP000244978">
    <property type="component" value="Unassembled WGS sequence"/>
</dbReference>
<dbReference type="RefSeq" id="WP_108515133.1">
    <property type="nucleotide sequence ID" value="NZ_CP026951.1"/>
</dbReference>
<comment type="caution">
    <text evidence="1">The sequence shown here is derived from an EMBL/GenBank/DDBJ whole genome shotgun (WGS) entry which is preliminary data.</text>
</comment>
<dbReference type="PANTHER" id="PTHR36439">
    <property type="entry name" value="BLL4334 PROTEIN"/>
    <property type="match status" value="1"/>
</dbReference>